<dbReference type="Gene3D" id="1.10.260.40">
    <property type="entry name" value="lambda repressor-like DNA-binding domains"/>
    <property type="match status" value="1"/>
</dbReference>
<dbReference type="Proteomes" id="UP000031014">
    <property type="component" value="Unassembled WGS sequence"/>
</dbReference>
<keyword evidence="4" id="KW-1185">Reference proteome</keyword>
<dbReference type="InterPro" id="IPR010982">
    <property type="entry name" value="Lambda_DNA-bd_dom_sf"/>
</dbReference>
<dbReference type="RefSeq" id="WP_041965761.1">
    <property type="nucleotide sequence ID" value="NZ_BASE01000044.1"/>
</dbReference>
<accession>A0A0A8X222</accession>
<dbReference type="AlphaFoldDB" id="A0A0A8X222"/>
<evidence type="ECO:0000313" key="4">
    <source>
        <dbReference type="Proteomes" id="UP000031014"/>
    </source>
</evidence>
<dbReference type="EMBL" id="BASE01000044">
    <property type="protein sequence ID" value="GAM13958.1"/>
    <property type="molecule type" value="Genomic_DNA"/>
</dbReference>
<evidence type="ECO:0000313" key="3">
    <source>
        <dbReference type="EMBL" id="GAM13958.1"/>
    </source>
</evidence>
<dbReference type="PROSITE" id="PS50943">
    <property type="entry name" value="HTH_CROC1"/>
    <property type="match status" value="1"/>
</dbReference>
<dbReference type="SMART" id="SM00028">
    <property type="entry name" value="TPR"/>
    <property type="match status" value="2"/>
</dbReference>
<dbReference type="InterPro" id="IPR019734">
    <property type="entry name" value="TPR_rpt"/>
</dbReference>
<dbReference type="Pfam" id="PF13181">
    <property type="entry name" value="TPR_8"/>
    <property type="match status" value="2"/>
</dbReference>
<organism evidence="3 4">
    <name type="scientific">Mesobacillus selenatarsenatis (strain DSM 18680 / JCM 14380 / FERM P-15431 / SF-1)</name>
    <dbReference type="NCBI Taxonomy" id="1321606"/>
    <lineage>
        <taxon>Bacteria</taxon>
        <taxon>Bacillati</taxon>
        <taxon>Bacillota</taxon>
        <taxon>Bacilli</taxon>
        <taxon>Bacillales</taxon>
        <taxon>Bacillaceae</taxon>
        <taxon>Mesobacillus</taxon>
    </lineage>
</organism>
<dbReference type="Pfam" id="PF01381">
    <property type="entry name" value="HTH_3"/>
    <property type="match status" value="1"/>
</dbReference>
<protein>
    <recommendedName>
        <fullName evidence="2">HTH cro/C1-type domain-containing protein</fullName>
    </recommendedName>
</protein>
<name>A0A0A8X222_MESS1</name>
<evidence type="ECO:0000259" key="2">
    <source>
        <dbReference type="PROSITE" id="PS50943"/>
    </source>
</evidence>
<evidence type="ECO:0000256" key="1">
    <source>
        <dbReference type="PROSITE-ProRule" id="PRU00339"/>
    </source>
</evidence>
<dbReference type="CDD" id="cd00093">
    <property type="entry name" value="HTH_XRE"/>
    <property type="match status" value="1"/>
</dbReference>
<dbReference type="SMART" id="SM00530">
    <property type="entry name" value="HTH_XRE"/>
    <property type="match status" value="1"/>
</dbReference>
<keyword evidence="1" id="KW-0802">TPR repeat</keyword>
<dbReference type="SUPFAM" id="SSF47413">
    <property type="entry name" value="lambda repressor-like DNA-binding domains"/>
    <property type="match status" value="1"/>
</dbReference>
<proteinExistence type="predicted"/>
<dbReference type="Gene3D" id="1.25.40.10">
    <property type="entry name" value="Tetratricopeptide repeat domain"/>
    <property type="match status" value="1"/>
</dbReference>
<feature type="domain" description="HTH cro/C1-type" evidence="2">
    <location>
        <begin position="7"/>
        <end position="60"/>
    </location>
</feature>
<dbReference type="OrthoDB" id="252257at2"/>
<dbReference type="InterPro" id="IPR001387">
    <property type="entry name" value="Cro/C1-type_HTH"/>
</dbReference>
<reference evidence="3 4" key="1">
    <citation type="submission" date="2013-06" db="EMBL/GenBank/DDBJ databases">
        <title>Whole genome shotgun sequence of Bacillus selenatarsenatis SF-1.</title>
        <authorList>
            <person name="Kuroda M."/>
            <person name="Sei K."/>
            <person name="Yamashita M."/>
            <person name="Ike M."/>
        </authorList>
    </citation>
    <scope>NUCLEOTIDE SEQUENCE [LARGE SCALE GENOMIC DNA]</scope>
    <source>
        <strain evidence="3 4">SF-1</strain>
    </source>
</reference>
<sequence length="406" mass="47461">MQFGPLIKFYRIQQGLTQKELANGICSVPHLSKIESNSKEANEETMGLLLERLGVNLSSITENEGQIKQLVGELNEKIDYYLNDEADDVMEKLKEFEGIIPFTTNLHTYELAKYRYLIFKELLADAQKQYDLLNKQKNIFSQPQLALFSYLYAVWLLKKGIYKKADDLLGSIGKDSKIEISSGELFYHRAIAKTTLEEPGYAIYYGKLALQEFMEDHNFKRILHAMMLLGINYTHSKIYEEAQECFKHLIRNAELLKETKLLPEIYHNMGYLQKKLDNYEDAILFFEKSKTLQTNQNTHYLITTYSIGEIYLELSNEDRAREAFLEVYELSKMLGSRKYRILSNYYLMNLESPEKSLAYTESKVIPYLEESDGKSEELIGFYKMLSNHYQKIGRFDQAVKYIEKIN</sequence>
<gene>
    <name evidence="3" type="ORF">SAMD00020551_2105</name>
</gene>
<dbReference type="GO" id="GO:0003677">
    <property type="term" value="F:DNA binding"/>
    <property type="evidence" value="ECO:0007669"/>
    <property type="project" value="InterPro"/>
</dbReference>
<dbReference type="STRING" id="1321606.SAMD00020551_2105"/>
<comment type="caution">
    <text evidence="3">The sequence shown here is derived from an EMBL/GenBank/DDBJ whole genome shotgun (WGS) entry which is preliminary data.</text>
</comment>
<feature type="repeat" description="TPR" evidence="1">
    <location>
        <begin position="263"/>
        <end position="296"/>
    </location>
</feature>
<dbReference type="SUPFAM" id="SSF48452">
    <property type="entry name" value="TPR-like"/>
    <property type="match status" value="2"/>
</dbReference>
<dbReference type="InterPro" id="IPR011990">
    <property type="entry name" value="TPR-like_helical_dom_sf"/>
</dbReference>
<dbReference type="PROSITE" id="PS50005">
    <property type="entry name" value="TPR"/>
    <property type="match status" value="1"/>
</dbReference>